<dbReference type="Proteomes" id="UP001175000">
    <property type="component" value="Unassembled WGS sequence"/>
</dbReference>
<dbReference type="Gene3D" id="2.40.70.10">
    <property type="entry name" value="Acid Proteases"/>
    <property type="match status" value="2"/>
</dbReference>
<evidence type="ECO:0000259" key="9">
    <source>
        <dbReference type="PROSITE" id="PS51767"/>
    </source>
</evidence>
<dbReference type="InterPro" id="IPR021109">
    <property type="entry name" value="Peptidase_aspartic_dom_sf"/>
</dbReference>
<dbReference type="PANTHER" id="PTHR47966">
    <property type="entry name" value="BETA-SITE APP-CLEAVING ENZYME, ISOFORM A-RELATED"/>
    <property type="match status" value="1"/>
</dbReference>
<dbReference type="Pfam" id="PF00026">
    <property type="entry name" value="Asp"/>
    <property type="match status" value="1"/>
</dbReference>
<evidence type="ECO:0000313" key="11">
    <source>
        <dbReference type="Proteomes" id="UP001175000"/>
    </source>
</evidence>
<keyword evidence="4 8" id="KW-0064">Aspartyl protease</keyword>
<sequence length="451" mass="48581">MTIHRQSAPEGLPVRRRGTVRAPFHEELGNNLTVGAYFAEVEVGTPGQKMTLHIDTGSTDVWLLSKSADLCNLSVLQALYGQCKDTFDRSTSSTYETLSTNDFKIRYMDGSGAEGDFFLDHINVGGLNVSEVQMGLAKKATSSWGMLGIGYNTNSVSREIYPSIVDQMYNQGLIGIKAYSLYLNDLEAKSGTILFGGIDTEKFTGTLKSIPVLPEEEYGYITHFNVSLTSLATTSDVSGNSNNFIPPSGVPVILDSGTTYTYLPREVTAPLFSRLNAVDRSLSFSNPIVYVDCALLDTDPNLFIEYQFDGPDGPKIKVSIADIVFNDIQPYVDSGALATPSLPFPKNRACSLGIMTSQTGDVHLLGDTFLRSAYVVYDLSNDRVALAQSYMNATGSNIIEIARNASGVPLATGQLEVVPTGVPKAKENGATKETFSMGGLVSLGLLAAIML</sequence>
<feature type="active site" evidence="6">
    <location>
        <position position="255"/>
    </location>
</feature>
<evidence type="ECO:0000256" key="5">
    <source>
        <dbReference type="ARBA" id="ARBA00022801"/>
    </source>
</evidence>
<organism evidence="10 11">
    <name type="scientific">Immersiella caudata</name>
    <dbReference type="NCBI Taxonomy" id="314043"/>
    <lineage>
        <taxon>Eukaryota</taxon>
        <taxon>Fungi</taxon>
        <taxon>Dikarya</taxon>
        <taxon>Ascomycota</taxon>
        <taxon>Pezizomycotina</taxon>
        <taxon>Sordariomycetes</taxon>
        <taxon>Sordariomycetidae</taxon>
        <taxon>Sordariales</taxon>
        <taxon>Lasiosphaeriaceae</taxon>
        <taxon>Immersiella</taxon>
    </lineage>
</organism>
<dbReference type="InterPro" id="IPR001969">
    <property type="entry name" value="Aspartic_peptidase_AS"/>
</dbReference>
<keyword evidence="3" id="KW-0732">Signal</keyword>
<feature type="disulfide bond" evidence="7">
    <location>
        <begin position="293"/>
        <end position="350"/>
    </location>
</feature>
<dbReference type="SUPFAM" id="SSF50630">
    <property type="entry name" value="Acid proteases"/>
    <property type="match status" value="1"/>
</dbReference>
<dbReference type="EMBL" id="JAULSU010000007">
    <property type="protein sequence ID" value="KAK0610906.1"/>
    <property type="molecule type" value="Genomic_DNA"/>
</dbReference>
<dbReference type="InterPro" id="IPR033876">
    <property type="entry name" value="SAP-like"/>
</dbReference>
<feature type="domain" description="Peptidase A1" evidence="9">
    <location>
        <begin position="37"/>
        <end position="387"/>
    </location>
</feature>
<dbReference type="InterPro" id="IPR001461">
    <property type="entry name" value="Aspartic_peptidase_A1"/>
</dbReference>
<evidence type="ECO:0000256" key="3">
    <source>
        <dbReference type="ARBA" id="ARBA00022729"/>
    </source>
</evidence>
<keyword evidence="7" id="KW-1015">Disulfide bond</keyword>
<comment type="similarity">
    <text evidence="1 8">Belongs to the peptidase A1 family.</text>
</comment>
<name>A0AA39T1C8_9PEZI</name>
<dbReference type="PANTHER" id="PTHR47966:SF65">
    <property type="entry name" value="ASPARTIC-TYPE ENDOPEPTIDASE"/>
    <property type="match status" value="1"/>
</dbReference>
<dbReference type="PROSITE" id="PS00141">
    <property type="entry name" value="ASP_PROTEASE"/>
    <property type="match status" value="1"/>
</dbReference>
<dbReference type="CDD" id="cd05474">
    <property type="entry name" value="SAP_like"/>
    <property type="match status" value="1"/>
</dbReference>
<comment type="caution">
    <text evidence="10">The sequence shown here is derived from an EMBL/GenBank/DDBJ whole genome shotgun (WGS) entry which is preliminary data.</text>
</comment>
<keyword evidence="5 8" id="KW-0378">Hydrolase</keyword>
<dbReference type="PRINTS" id="PR00792">
    <property type="entry name" value="PEPSIN"/>
</dbReference>
<evidence type="ECO:0000256" key="1">
    <source>
        <dbReference type="ARBA" id="ARBA00007447"/>
    </source>
</evidence>
<dbReference type="GO" id="GO:0006508">
    <property type="term" value="P:proteolysis"/>
    <property type="evidence" value="ECO:0007669"/>
    <property type="project" value="UniProtKB-KW"/>
</dbReference>
<evidence type="ECO:0000313" key="10">
    <source>
        <dbReference type="EMBL" id="KAK0610906.1"/>
    </source>
</evidence>
<evidence type="ECO:0000256" key="4">
    <source>
        <dbReference type="ARBA" id="ARBA00022750"/>
    </source>
</evidence>
<evidence type="ECO:0000256" key="6">
    <source>
        <dbReference type="PIRSR" id="PIRSR601461-1"/>
    </source>
</evidence>
<dbReference type="InterPro" id="IPR033121">
    <property type="entry name" value="PEPTIDASE_A1"/>
</dbReference>
<dbReference type="PROSITE" id="PS51767">
    <property type="entry name" value="PEPTIDASE_A1"/>
    <property type="match status" value="1"/>
</dbReference>
<keyword evidence="2 8" id="KW-0645">Protease</keyword>
<gene>
    <name evidence="10" type="ORF">B0T14DRAFT_440749</name>
</gene>
<dbReference type="GO" id="GO:0004190">
    <property type="term" value="F:aspartic-type endopeptidase activity"/>
    <property type="evidence" value="ECO:0007669"/>
    <property type="project" value="UniProtKB-KW"/>
</dbReference>
<reference evidence="10" key="1">
    <citation type="submission" date="2023-06" db="EMBL/GenBank/DDBJ databases">
        <title>Genome-scale phylogeny and comparative genomics of the fungal order Sordariales.</title>
        <authorList>
            <consortium name="Lawrence Berkeley National Laboratory"/>
            <person name="Hensen N."/>
            <person name="Bonometti L."/>
            <person name="Westerberg I."/>
            <person name="Brannstrom I.O."/>
            <person name="Guillou S."/>
            <person name="Cros-Aarteil S."/>
            <person name="Calhoun S."/>
            <person name="Haridas S."/>
            <person name="Kuo A."/>
            <person name="Mondo S."/>
            <person name="Pangilinan J."/>
            <person name="Riley R."/>
            <person name="Labutti K."/>
            <person name="Andreopoulos B."/>
            <person name="Lipzen A."/>
            <person name="Chen C."/>
            <person name="Yanf M."/>
            <person name="Daum C."/>
            <person name="Ng V."/>
            <person name="Clum A."/>
            <person name="Steindorff A."/>
            <person name="Ohm R."/>
            <person name="Martin F."/>
            <person name="Silar P."/>
            <person name="Natvig D."/>
            <person name="Lalanne C."/>
            <person name="Gautier V."/>
            <person name="Ament-Velasquez S.L."/>
            <person name="Kruys A."/>
            <person name="Hutchinson M.I."/>
            <person name="Powell A.J."/>
            <person name="Barry K."/>
            <person name="Miller A.N."/>
            <person name="Grigoriev I.V."/>
            <person name="Debuchy R."/>
            <person name="Gladieux P."/>
            <person name="Thoren M.H."/>
            <person name="Johannesson H."/>
        </authorList>
    </citation>
    <scope>NUCLEOTIDE SEQUENCE</scope>
    <source>
        <strain evidence="10">CBS 606.72</strain>
    </source>
</reference>
<feature type="active site" evidence="6">
    <location>
        <position position="55"/>
    </location>
</feature>
<keyword evidence="11" id="KW-1185">Reference proteome</keyword>
<evidence type="ECO:0000256" key="7">
    <source>
        <dbReference type="PIRSR" id="PIRSR601461-2"/>
    </source>
</evidence>
<evidence type="ECO:0000256" key="8">
    <source>
        <dbReference type="RuleBase" id="RU000454"/>
    </source>
</evidence>
<dbReference type="AlphaFoldDB" id="A0AA39T1C8"/>
<proteinExistence type="inferred from homology"/>
<protein>
    <submittedName>
        <fullName evidence="10">Aspartic peptidase domain-containing protein</fullName>
    </submittedName>
</protein>
<evidence type="ECO:0000256" key="2">
    <source>
        <dbReference type="ARBA" id="ARBA00022670"/>
    </source>
</evidence>
<accession>A0AA39T1C8</accession>